<protein>
    <recommendedName>
        <fullName evidence="4">Mg2+ transporter zinc transport protein</fullName>
    </recommendedName>
</protein>
<dbReference type="STRING" id="36050.A0A1B8AHZ6"/>
<name>A0A1B8AHZ6_FUSPO</name>
<dbReference type="EMBL" id="LYXU01000004">
    <property type="protein sequence ID" value="OBS19986.1"/>
    <property type="molecule type" value="Genomic_DNA"/>
</dbReference>
<comment type="caution">
    <text evidence="2">The sequence shown here is derived from an EMBL/GenBank/DDBJ whole genome shotgun (WGS) entry which is preliminary data.</text>
</comment>
<organism evidence="2 3">
    <name type="scientific">Fusarium poae</name>
    <dbReference type="NCBI Taxonomy" id="36050"/>
    <lineage>
        <taxon>Eukaryota</taxon>
        <taxon>Fungi</taxon>
        <taxon>Dikarya</taxon>
        <taxon>Ascomycota</taxon>
        <taxon>Pezizomycotina</taxon>
        <taxon>Sordariomycetes</taxon>
        <taxon>Hypocreomycetidae</taxon>
        <taxon>Hypocreales</taxon>
        <taxon>Nectriaceae</taxon>
        <taxon>Fusarium</taxon>
    </lineage>
</organism>
<keyword evidence="3" id="KW-1185">Reference proteome</keyword>
<reference evidence="2 3" key="1">
    <citation type="submission" date="2016-06" db="EMBL/GenBank/DDBJ databases">
        <title>Living apart together: crosstalk between the core and supernumerary genomes in a fungal plant pathogen.</title>
        <authorList>
            <person name="Vanheule A."/>
            <person name="Audenaert K."/>
            <person name="Warris S."/>
            <person name="Van De Geest H."/>
            <person name="Schijlen E."/>
            <person name="Hofte M."/>
            <person name="De Saeger S."/>
            <person name="Haesaert G."/>
            <person name="Waalwijk C."/>
            <person name="Van Der Lee T."/>
        </authorList>
    </citation>
    <scope>NUCLEOTIDE SEQUENCE [LARGE SCALE GENOMIC DNA]</scope>
    <source>
        <strain evidence="2 3">2516</strain>
    </source>
</reference>
<dbReference type="OMA" id="PYILWKY"/>
<dbReference type="Proteomes" id="UP000091967">
    <property type="component" value="Unassembled WGS sequence"/>
</dbReference>
<feature type="region of interest" description="Disordered" evidence="1">
    <location>
        <begin position="1079"/>
        <end position="1112"/>
    </location>
</feature>
<proteinExistence type="predicted"/>
<gene>
    <name evidence="2" type="ORF">FPOA_11709</name>
</gene>
<dbReference type="AlphaFoldDB" id="A0A1B8AHZ6"/>
<evidence type="ECO:0000313" key="3">
    <source>
        <dbReference type="Proteomes" id="UP000091967"/>
    </source>
</evidence>
<evidence type="ECO:0000256" key="1">
    <source>
        <dbReference type="SAM" id="MobiDB-lite"/>
    </source>
</evidence>
<dbReference type="Gene3D" id="1.20.58.340">
    <property type="entry name" value="Magnesium transport protein CorA, transmembrane region"/>
    <property type="match status" value="1"/>
</dbReference>
<accession>A0A1B8AHZ6</accession>
<evidence type="ECO:0000313" key="2">
    <source>
        <dbReference type="EMBL" id="OBS19986.1"/>
    </source>
</evidence>
<evidence type="ECO:0008006" key="4">
    <source>
        <dbReference type="Google" id="ProtNLM"/>
    </source>
</evidence>
<feature type="compositionally biased region" description="Basic and acidic residues" evidence="1">
    <location>
        <begin position="1085"/>
        <end position="1098"/>
    </location>
</feature>
<sequence length="1112" mass="128933">MFVDNRWPVFTMGDDGRGAQIQYYICDGVIYQTFLFLGSQPLLSLEADLMIRQLEFSKGNNQFNRDEKHDEGYHTELSSNRHDIKRWHDFEGEDKHIALFISAHMGESALSFTKNGQKSEGNDCDVFCIVWPKDMNSGAAKITFAYSLELSKDASIKSPSKTANIPIPWDLIKKQVFKDPDFTELPRLNRLLIRNLEHILSVCSIPVHANINGDGDPAIALTCGDIDDHRVAIAASFYCFQLLLMALKHFESLPKHSAGKCADAETCYSCFMAQRIRKVLKGHLKWIFAKEYRDLAGNARCTHTWVNGEEIAGWENSPYFPISLVGVPFQLIMAGDFYEYEKSYRVDQITGEARTVHDAAGEAWRVPETAAKATKAWIQGLDKTNKLGCYAFPRNMKAPIHQFYLTDHVLIWRAIKSAEAMGLKHCLFVDRTTDQDVREVQSRKHRGKRYYWSSVIQGHILKRFTAENPVSKKRMLSVSRSPSHIRFLFRNKDAVLFQAMESGFFDKPGASATPNEDAWSNKLDIWKNLVDCQQLHEDNDETTWDEPLRFALSMIMAKRGKAMNTRSWKEMHARATSVLFDSIWPNDLFPGQLDFDGEPSIFRDEWKRDTYWGSTFEIPYILWTHAHLPDDPKTNVENTAAARKEPPSSSMPPLELDFWISLKTLMENQLAQNATHKVAVTGPMKVSFPWNNPVDQNNIVQLSDEWLYNEPGFFQNGRNEIDVHDMSQDSNTFSHSTIGNAYWGKYRPCPQVFGELEAVMSFNLKHKSYEKSFFEYTSAENNRWTTELHFSFYSSRQKKHYKDVFNKVAEHPAWDDLAMNKVTMGCRFDGDFFDRYWTVYFLESDPSLRNRNVNIESIVKNMLRNKREEGVMGFTTPDLDALGDNKEPWRQRRILELLLFQRIVDRMCHFSLEILQDAKSHTWQNERPDTTSGFGVFFAGAIAVPRRNLSFQNVRQRCQLYQRILQTVEQDLAENLAQIEIWVNRERQRQNEPPRWTFNDEIRYRTIISKLSIQNDHSIQELRRTHANMARFNEALTTELERLANEVDRRREDNIKRFTYVTVIFLPLSFGTGVFSMSDAPSRQTLERRRRTEEETRGATEAGRNAMELARV</sequence>